<dbReference type="Gene3D" id="3.40.50.2300">
    <property type="match status" value="1"/>
</dbReference>
<comment type="catalytic activity">
    <reaction evidence="1">
        <text>ATP + protein L-histidine = ADP + protein N-phospho-L-histidine.</text>
        <dbReference type="EC" id="2.7.13.3"/>
    </reaction>
</comment>
<evidence type="ECO:0000256" key="12">
    <source>
        <dbReference type="ARBA" id="ARBA00023012"/>
    </source>
</evidence>
<dbReference type="STRING" id="1479485.DA73_0240470"/>
<dbReference type="CDD" id="cd16922">
    <property type="entry name" value="HATPase_EvgS-ArcB-TorS-like"/>
    <property type="match status" value="1"/>
</dbReference>
<evidence type="ECO:0000256" key="2">
    <source>
        <dbReference type="ARBA" id="ARBA00004141"/>
    </source>
</evidence>
<evidence type="ECO:0000313" key="22">
    <source>
        <dbReference type="EMBL" id="KIE07377.1"/>
    </source>
</evidence>
<dbReference type="RefSeq" id="WP_038076873.1">
    <property type="nucleotide sequence ID" value="NZ_JHEG04000001.1"/>
</dbReference>
<dbReference type="PROSITE" id="PS50110">
    <property type="entry name" value="RESPONSE_REGULATORY"/>
    <property type="match status" value="1"/>
</dbReference>
<organism evidence="22">
    <name type="scientific">Tolypothrix bouteillei VB521301</name>
    <dbReference type="NCBI Taxonomy" id="1479485"/>
    <lineage>
        <taxon>Bacteria</taxon>
        <taxon>Bacillati</taxon>
        <taxon>Cyanobacteriota</taxon>
        <taxon>Cyanophyceae</taxon>
        <taxon>Nostocales</taxon>
        <taxon>Tolypothrichaceae</taxon>
        <taxon>Tolypothrix</taxon>
    </lineage>
</organism>
<evidence type="ECO:0000256" key="3">
    <source>
        <dbReference type="ARBA" id="ARBA00006402"/>
    </source>
</evidence>
<dbReference type="OrthoDB" id="5555607at2"/>
<dbReference type="InterPro" id="IPR004358">
    <property type="entry name" value="Sig_transdc_His_kin-like_C"/>
</dbReference>
<evidence type="ECO:0000259" key="20">
    <source>
        <dbReference type="PROSITE" id="PS50113"/>
    </source>
</evidence>
<proteinExistence type="inferred from homology"/>
<dbReference type="Pfam" id="PF08447">
    <property type="entry name" value="PAS_3"/>
    <property type="match status" value="2"/>
</dbReference>
<dbReference type="InterPro" id="IPR036097">
    <property type="entry name" value="HisK_dim/P_sf"/>
</dbReference>
<dbReference type="SMART" id="SM00091">
    <property type="entry name" value="PAS"/>
    <property type="match status" value="3"/>
</dbReference>
<dbReference type="PRINTS" id="PR00344">
    <property type="entry name" value="BCTRLSENSOR"/>
</dbReference>
<evidence type="ECO:0000256" key="11">
    <source>
        <dbReference type="ARBA" id="ARBA00022989"/>
    </source>
</evidence>
<dbReference type="InterPro" id="IPR013656">
    <property type="entry name" value="PAS_4"/>
</dbReference>
<evidence type="ECO:0000313" key="21">
    <source>
        <dbReference type="EMBL" id="KAF3889154.1"/>
    </source>
</evidence>
<dbReference type="AlphaFoldDB" id="A0A0C1MYD5"/>
<dbReference type="FunFam" id="3.30.565.10:FF:000010">
    <property type="entry name" value="Sensor histidine kinase RcsC"/>
    <property type="match status" value="1"/>
</dbReference>
<dbReference type="SMART" id="SM00086">
    <property type="entry name" value="PAC"/>
    <property type="match status" value="4"/>
</dbReference>
<dbReference type="InterPro" id="IPR036890">
    <property type="entry name" value="HATPase_C_sf"/>
</dbReference>
<dbReference type="EMBL" id="JHEG04000001">
    <property type="protein sequence ID" value="KAF3889154.1"/>
    <property type="molecule type" value="Genomic_DNA"/>
</dbReference>
<dbReference type="GO" id="GO:0000155">
    <property type="term" value="F:phosphorelay sensor kinase activity"/>
    <property type="evidence" value="ECO:0007669"/>
    <property type="project" value="InterPro"/>
</dbReference>
<dbReference type="InterPro" id="IPR035965">
    <property type="entry name" value="PAS-like_dom_sf"/>
</dbReference>
<accession>A0A0C1MYD5</accession>
<keyword evidence="6" id="KW-0808">Transferase</keyword>
<feature type="modified residue" description="4-aspartylphosphate" evidence="15">
    <location>
        <position position="991"/>
    </location>
</feature>
<dbReference type="GO" id="GO:0016020">
    <property type="term" value="C:membrane"/>
    <property type="evidence" value="ECO:0007669"/>
    <property type="project" value="UniProtKB-SubCell"/>
</dbReference>
<reference evidence="21" key="2">
    <citation type="submission" date="2019-11" db="EMBL/GenBank/DDBJ databases">
        <title>Improved Assembly of Tolypothrix boutellei genome.</title>
        <authorList>
            <person name="Sarangi A.N."/>
            <person name="Mukherjee M."/>
            <person name="Ghosh S."/>
            <person name="Singh D."/>
            <person name="Das A."/>
            <person name="Kant S."/>
            <person name="Prusty A."/>
            <person name="Tripathy S."/>
        </authorList>
    </citation>
    <scope>NUCLEOTIDE SEQUENCE</scope>
    <source>
        <strain evidence="21">VB521301</strain>
    </source>
</reference>
<dbReference type="Pfam" id="PF00512">
    <property type="entry name" value="HisKA"/>
    <property type="match status" value="1"/>
</dbReference>
<feature type="domain" description="PAS" evidence="19">
    <location>
        <begin position="549"/>
        <end position="619"/>
    </location>
</feature>
<evidence type="ECO:0000256" key="8">
    <source>
        <dbReference type="ARBA" id="ARBA00022741"/>
    </source>
</evidence>
<dbReference type="PROSITE" id="PS50112">
    <property type="entry name" value="PAS"/>
    <property type="match status" value="2"/>
</dbReference>
<dbReference type="SMART" id="SM00448">
    <property type="entry name" value="REC"/>
    <property type="match status" value="1"/>
</dbReference>
<dbReference type="EMBL" id="JHEG02000059">
    <property type="protein sequence ID" value="KIE07377.1"/>
    <property type="molecule type" value="Genomic_DNA"/>
</dbReference>
<evidence type="ECO:0000256" key="4">
    <source>
        <dbReference type="ARBA" id="ARBA00012438"/>
    </source>
</evidence>
<dbReference type="InterPro" id="IPR003594">
    <property type="entry name" value="HATPase_dom"/>
</dbReference>
<dbReference type="SMART" id="SM00387">
    <property type="entry name" value="HATPase_c"/>
    <property type="match status" value="1"/>
</dbReference>
<dbReference type="PANTHER" id="PTHR43547">
    <property type="entry name" value="TWO-COMPONENT HISTIDINE KINASE"/>
    <property type="match status" value="1"/>
</dbReference>
<keyword evidence="5 15" id="KW-0597">Phosphoprotein</keyword>
<evidence type="ECO:0000256" key="9">
    <source>
        <dbReference type="ARBA" id="ARBA00022777"/>
    </source>
</evidence>
<keyword evidence="13 16" id="KW-0472">Membrane</keyword>
<dbReference type="SUPFAM" id="SSF47384">
    <property type="entry name" value="Homodimeric domain of signal transducing histidine kinase"/>
    <property type="match status" value="1"/>
</dbReference>
<dbReference type="InterPro" id="IPR001610">
    <property type="entry name" value="PAC"/>
</dbReference>
<dbReference type="GO" id="GO:0005524">
    <property type="term" value="F:ATP binding"/>
    <property type="evidence" value="ECO:0007669"/>
    <property type="project" value="UniProtKB-KW"/>
</dbReference>
<dbReference type="Pfam" id="PF13188">
    <property type="entry name" value="PAS_8"/>
    <property type="match status" value="1"/>
</dbReference>
<sequence length="1071" mass="119847">MLEVQRSLMWRYKVSIFSVLLALLPGLLLRSLNVDVDISLLFCVAVVFSSWYSGLTSGLFAIVLSLIAIYFFVSPINLLGTSHISNIPNLLVFCGVALSINWLISKRKQENASVLDLTKRQQVDKVLAQEQANHELERQRLRAVLDILPVGVFISDSKGQLLENNSAARAIWGDSAPLVEEVDQYQNYKGWWANTGKPLAAQDWALARTLATGEAVIAEEVDIETFDGQRKTILNSSVAIRDKTGTIVNAVAVNVDITDRKQVEATLRKSEAIAKARAEELEIFMETVPAAVWIARDPHCHHMTANRAAYELMRVPPGSVMTATPPDGKYTFPCKIQKNGQDIPLNELAMQQACRRGQAVEAEFEFIFDENDIRYIYGKAVPLRNDSGAVRGSIGAFLDVTDRKQAEAERQQLMSLLHQKQEWLDLAHAAAKLGCFDWNLQTNVNIWSKELEAIYGLQPGEFGGTYEDWAKWVHPDDLAKAVAKLDRCWSARTSEFFTDFRIVKGDGSLSWLQVRARIFYDDAGQPWRMVGVNIDISDRIQAEEALRRSELMFRTLADTMPQLFWITQPNGYHEYFNQRWVEYSGTTLEQAQGNGWQHIVHPDDVERTKDIWQSSLRSGKHYDIEYRLRRALDGEYRWHLGRAFPLREQDGSIVKWFGSCTDIHDRKLAIEERAQALERERAARIELEKANHMKDDFLAIVSHELRSPLNPILGWAKLLRMGNLDSKKTTQALEIIERNAKLQARLIDDLLDVSRILRGKLSLSLSPVDLVAAINAALETVRLSAEAKSIKLLLQLSSDALKVEGDCNRLQQVVWNLLTNAVKFTPEGGQIKISLEKVGSQAQIQVSDTGQGISPDFLPHVFDRFRQADNATTRKFGGLGLGLAIVRHLVELHGGTVRVESLGEGMGATFTVLLPLIPTVSQTSTSDRKLVSSCSPNLNGLRIVVVDDDIDSLELLVFILKQYGAEVTSVNSASEALKAIARVKPNLLFSDIAMPEMDGYQLIQKVREMEVFQEEKLPAIALTAFAGEANHQKIISAGFQQHLTKPVDPAELASAIAKFMVTPVQPLTTSH</sequence>
<feature type="transmembrane region" description="Helical" evidence="16">
    <location>
        <begin position="87"/>
        <end position="104"/>
    </location>
</feature>
<dbReference type="InterPro" id="IPR000014">
    <property type="entry name" value="PAS"/>
</dbReference>
<protein>
    <recommendedName>
        <fullName evidence="14">Circadian input-output histidine kinase CikA</fullName>
        <ecNumber evidence="4">2.7.13.3</ecNumber>
    </recommendedName>
</protein>
<comment type="subcellular location">
    <subcellularLocation>
        <location evidence="2">Membrane</location>
        <topology evidence="2">Multi-pass membrane protein</topology>
    </subcellularLocation>
</comment>
<evidence type="ECO:0000259" key="18">
    <source>
        <dbReference type="PROSITE" id="PS50110"/>
    </source>
</evidence>
<keyword evidence="10" id="KW-0067">ATP-binding</keyword>
<dbReference type="Pfam" id="PF08448">
    <property type="entry name" value="PAS_4"/>
    <property type="match status" value="1"/>
</dbReference>
<keyword evidence="23" id="KW-1185">Reference proteome</keyword>
<dbReference type="Proteomes" id="UP000029738">
    <property type="component" value="Unassembled WGS sequence"/>
</dbReference>
<evidence type="ECO:0000259" key="19">
    <source>
        <dbReference type="PROSITE" id="PS50112"/>
    </source>
</evidence>
<evidence type="ECO:0000256" key="10">
    <source>
        <dbReference type="ARBA" id="ARBA00022840"/>
    </source>
</evidence>
<dbReference type="InterPro" id="IPR038318">
    <property type="entry name" value="KdpD_sf"/>
</dbReference>
<evidence type="ECO:0000256" key="16">
    <source>
        <dbReference type="SAM" id="Phobius"/>
    </source>
</evidence>
<dbReference type="CDD" id="cd00130">
    <property type="entry name" value="PAS"/>
    <property type="match status" value="2"/>
</dbReference>
<feature type="transmembrane region" description="Helical" evidence="16">
    <location>
        <begin position="59"/>
        <end position="80"/>
    </location>
</feature>
<evidence type="ECO:0000259" key="17">
    <source>
        <dbReference type="PROSITE" id="PS50109"/>
    </source>
</evidence>
<dbReference type="SUPFAM" id="SSF55874">
    <property type="entry name" value="ATPase domain of HSP90 chaperone/DNA topoisomerase II/histidine kinase"/>
    <property type="match status" value="1"/>
</dbReference>
<evidence type="ECO:0000256" key="1">
    <source>
        <dbReference type="ARBA" id="ARBA00000085"/>
    </source>
</evidence>
<evidence type="ECO:0000256" key="13">
    <source>
        <dbReference type="ARBA" id="ARBA00023136"/>
    </source>
</evidence>
<evidence type="ECO:0000256" key="14">
    <source>
        <dbReference type="ARBA" id="ARBA00074306"/>
    </source>
</evidence>
<reference evidence="22" key="1">
    <citation type="journal article" date="2015" name="Genome Announc.">
        <title>Draft Genome Sequence of Tolypothrix boutellei Strain VB521301.</title>
        <authorList>
            <person name="Chandrababunaidu M.M."/>
            <person name="Singh D."/>
            <person name="Sen D."/>
            <person name="Bhan S."/>
            <person name="Das S."/>
            <person name="Gupta A."/>
            <person name="Adhikary S.P."/>
            <person name="Tripathy S."/>
        </authorList>
    </citation>
    <scope>NUCLEOTIDE SEQUENCE</scope>
    <source>
        <strain evidence="22">VB521301</strain>
    </source>
</reference>
<dbReference type="InterPro" id="IPR013655">
    <property type="entry name" value="PAS_fold_3"/>
</dbReference>
<evidence type="ECO:0000256" key="15">
    <source>
        <dbReference type="PROSITE-ProRule" id="PRU00169"/>
    </source>
</evidence>
<dbReference type="Pfam" id="PF13493">
    <property type="entry name" value="DUF4118"/>
    <property type="match status" value="1"/>
</dbReference>
<dbReference type="InterPro" id="IPR000700">
    <property type="entry name" value="PAS-assoc_C"/>
</dbReference>
<evidence type="ECO:0000313" key="23">
    <source>
        <dbReference type="Proteomes" id="UP000029738"/>
    </source>
</evidence>
<dbReference type="CDD" id="cd00082">
    <property type="entry name" value="HisKA"/>
    <property type="match status" value="1"/>
</dbReference>
<dbReference type="SUPFAM" id="SSF52172">
    <property type="entry name" value="CheY-like"/>
    <property type="match status" value="1"/>
</dbReference>
<dbReference type="Gene3D" id="2.10.70.100">
    <property type="match status" value="1"/>
</dbReference>
<feature type="domain" description="Response regulatory" evidence="18">
    <location>
        <begin position="942"/>
        <end position="1060"/>
    </location>
</feature>
<dbReference type="InterPro" id="IPR003661">
    <property type="entry name" value="HisK_dim/P_dom"/>
</dbReference>
<feature type="domain" description="PAC" evidence="20">
    <location>
        <begin position="217"/>
        <end position="269"/>
    </location>
</feature>
<keyword evidence="9" id="KW-0418">Kinase</keyword>
<dbReference type="SMART" id="SM00388">
    <property type="entry name" value="HisKA"/>
    <property type="match status" value="1"/>
</dbReference>
<feature type="domain" description="Histidine kinase" evidence="17">
    <location>
        <begin position="700"/>
        <end position="918"/>
    </location>
</feature>
<dbReference type="InterPro" id="IPR011006">
    <property type="entry name" value="CheY-like_superfamily"/>
</dbReference>
<dbReference type="Pfam" id="PF02518">
    <property type="entry name" value="HATPase_c"/>
    <property type="match status" value="1"/>
</dbReference>
<dbReference type="PANTHER" id="PTHR43547:SF2">
    <property type="entry name" value="HYBRID SIGNAL TRANSDUCTION HISTIDINE KINASE C"/>
    <property type="match status" value="1"/>
</dbReference>
<keyword evidence="12" id="KW-0902">Two-component regulatory system</keyword>
<evidence type="ECO:0000256" key="7">
    <source>
        <dbReference type="ARBA" id="ARBA00022692"/>
    </source>
</evidence>
<dbReference type="PROSITE" id="PS50113">
    <property type="entry name" value="PAC"/>
    <property type="match status" value="4"/>
</dbReference>
<dbReference type="InterPro" id="IPR001789">
    <property type="entry name" value="Sig_transdc_resp-reg_receiver"/>
</dbReference>
<dbReference type="Gene3D" id="1.20.120.620">
    <property type="entry name" value="Backbone structure of the membrane domain of e. Coli histidine kinase receptor kdpd"/>
    <property type="match status" value="1"/>
</dbReference>
<dbReference type="Gene3D" id="3.30.450.20">
    <property type="entry name" value="PAS domain"/>
    <property type="match status" value="4"/>
</dbReference>
<keyword evidence="8" id="KW-0547">Nucleotide-binding</keyword>
<dbReference type="SUPFAM" id="SSF55785">
    <property type="entry name" value="PYP-like sensor domain (PAS domain)"/>
    <property type="match status" value="4"/>
</dbReference>
<evidence type="ECO:0000256" key="5">
    <source>
        <dbReference type="ARBA" id="ARBA00022553"/>
    </source>
</evidence>
<dbReference type="Gene3D" id="3.30.565.10">
    <property type="entry name" value="Histidine kinase-like ATPase, C-terminal domain"/>
    <property type="match status" value="1"/>
</dbReference>
<feature type="transmembrane region" description="Helical" evidence="16">
    <location>
        <begin position="12"/>
        <end position="29"/>
    </location>
</feature>
<keyword evidence="7 16" id="KW-0812">Transmembrane</keyword>
<dbReference type="FunFam" id="3.30.450.20:FF:000099">
    <property type="entry name" value="Sensory box sensor histidine kinase"/>
    <property type="match status" value="1"/>
</dbReference>
<feature type="domain" description="PAC" evidence="20">
    <location>
        <begin position="360"/>
        <end position="412"/>
    </location>
</feature>
<dbReference type="Gene3D" id="1.10.287.130">
    <property type="match status" value="1"/>
</dbReference>
<evidence type="ECO:0000256" key="6">
    <source>
        <dbReference type="ARBA" id="ARBA00022679"/>
    </source>
</evidence>
<feature type="domain" description="PAS" evidence="19">
    <location>
        <begin position="137"/>
        <end position="173"/>
    </location>
</feature>
<comment type="similarity">
    <text evidence="3">In the N-terminal section; belongs to the phytochrome family.</text>
</comment>
<dbReference type="InterPro" id="IPR005467">
    <property type="entry name" value="His_kinase_dom"/>
</dbReference>
<feature type="domain" description="PAC" evidence="20">
    <location>
        <begin position="622"/>
        <end position="675"/>
    </location>
</feature>
<comment type="caution">
    <text evidence="22">The sequence shown here is derived from an EMBL/GenBank/DDBJ whole genome shotgun (WGS) entry which is preliminary data.</text>
</comment>
<name>A0A0C1MYD5_9CYAN</name>
<keyword evidence="11 16" id="KW-1133">Transmembrane helix</keyword>
<dbReference type="Pfam" id="PF00072">
    <property type="entry name" value="Response_reg"/>
    <property type="match status" value="1"/>
</dbReference>
<feature type="domain" description="PAC" evidence="20">
    <location>
        <begin position="496"/>
        <end position="548"/>
    </location>
</feature>
<gene>
    <name evidence="22" type="ORF">DA73_0240470</name>
    <name evidence="21" type="ORF">DA73_0400029495</name>
</gene>
<dbReference type="NCBIfam" id="TIGR00229">
    <property type="entry name" value="sensory_box"/>
    <property type="match status" value="3"/>
</dbReference>
<dbReference type="InterPro" id="IPR025201">
    <property type="entry name" value="KdpD_TM"/>
</dbReference>
<dbReference type="CDD" id="cd17580">
    <property type="entry name" value="REC_2_DhkD-like"/>
    <property type="match status" value="1"/>
</dbReference>
<dbReference type="PROSITE" id="PS50109">
    <property type="entry name" value="HIS_KIN"/>
    <property type="match status" value="1"/>
</dbReference>
<dbReference type="EC" id="2.7.13.3" evidence="4"/>